<feature type="compositionally biased region" description="Low complexity" evidence="1">
    <location>
        <begin position="870"/>
        <end position="888"/>
    </location>
</feature>
<proteinExistence type="predicted"/>
<gene>
    <name evidence="3" type="ORF">CEUSTIGMA_g6509.t1</name>
</gene>
<feature type="compositionally biased region" description="Low complexity" evidence="1">
    <location>
        <begin position="368"/>
        <end position="393"/>
    </location>
</feature>
<dbReference type="AlphaFoldDB" id="A0A250X816"/>
<dbReference type="InterPro" id="IPR013702">
    <property type="entry name" value="FIST_domain_N"/>
</dbReference>
<feature type="compositionally biased region" description="Low complexity" evidence="1">
    <location>
        <begin position="832"/>
        <end position="851"/>
    </location>
</feature>
<evidence type="ECO:0000256" key="1">
    <source>
        <dbReference type="SAM" id="MobiDB-lite"/>
    </source>
</evidence>
<keyword evidence="4" id="KW-1185">Reference proteome</keyword>
<dbReference type="Proteomes" id="UP000232323">
    <property type="component" value="Unassembled WGS sequence"/>
</dbReference>
<feature type="compositionally biased region" description="Polar residues" evidence="1">
    <location>
        <begin position="893"/>
        <end position="911"/>
    </location>
</feature>
<comment type="caution">
    <text evidence="3">The sequence shown here is derived from an EMBL/GenBank/DDBJ whole genome shotgun (WGS) entry which is preliminary data.</text>
</comment>
<organism evidence="3 4">
    <name type="scientific">Chlamydomonas eustigma</name>
    <dbReference type="NCBI Taxonomy" id="1157962"/>
    <lineage>
        <taxon>Eukaryota</taxon>
        <taxon>Viridiplantae</taxon>
        <taxon>Chlorophyta</taxon>
        <taxon>core chlorophytes</taxon>
        <taxon>Chlorophyceae</taxon>
        <taxon>CS clade</taxon>
        <taxon>Chlamydomonadales</taxon>
        <taxon>Chlamydomonadaceae</taxon>
        <taxon>Chlamydomonas</taxon>
    </lineage>
</organism>
<feature type="compositionally biased region" description="Low complexity" evidence="1">
    <location>
        <begin position="263"/>
        <end position="272"/>
    </location>
</feature>
<feature type="compositionally biased region" description="Acidic residues" evidence="1">
    <location>
        <begin position="854"/>
        <end position="869"/>
    </location>
</feature>
<feature type="domain" description="FIST" evidence="2">
    <location>
        <begin position="88"/>
        <end position="231"/>
    </location>
</feature>
<reference evidence="3 4" key="1">
    <citation type="submission" date="2017-08" db="EMBL/GenBank/DDBJ databases">
        <title>Acidophilic green algal genome provides insights into adaptation to an acidic environment.</title>
        <authorList>
            <person name="Hirooka S."/>
            <person name="Hirose Y."/>
            <person name="Kanesaki Y."/>
            <person name="Higuchi S."/>
            <person name="Fujiwara T."/>
            <person name="Onuma R."/>
            <person name="Era A."/>
            <person name="Ohbayashi R."/>
            <person name="Uzuka A."/>
            <person name="Nozaki H."/>
            <person name="Yoshikawa H."/>
            <person name="Miyagishima S.Y."/>
        </authorList>
    </citation>
    <scope>NUCLEOTIDE SEQUENCE [LARGE SCALE GENOMIC DNA]</scope>
    <source>
        <strain evidence="3 4">NIES-2499</strain>
    </source>
</reference>
<dbReference type="PANTHER" id="PTHR14939:SF5">
    <property type="entry name" value="F-BOX ONLY PROTEIN 22"/>
    <property type="match status" value="1"/>
</dbReference>
<feature type="compositionally biased region" description="Acidic residues" evidence="1">
    <location>
        <begin position="604"/>
        <end position="618"/>
    </location>
</feature>
<feature type="compositionally biased region" description="Low complexity" evidence="1">
    <location>
        <begin position="302"/>
        <end position="311"/>
    </location>
</feature>
<feature type="region of interest" description="Disordered" evidence="1">
    <location>
        <begin position="302"/>
        <end position="406"/>
    </location>
</feature>
<dbReference type="EMBL" id="BEGY01000038">
    <property type="protein sequence ID" value="GAX79069.1"/>
    <property type="molecule type" value="Genomic_DNA"/>
</dbReference>
<feature type="compositionally biased region" description="Basic and acidic residues" evidence="1">
    <location>
        <begin position="913"/>
        <end position="924"/>
    </location>
</feature>
<accession>A0A250X816</accession>
<dbReference type="OrthoDB" id="552127at2759"/>
<dbReference type="Pfam" id="PF08495">
    <property type="entry name" value="FIST"/>
    <property type="match status" value="1"/>
</dbReference>
<dbReference type="GO" id="GO:0000209">
    <property type="term" value="P:protein polyubiquitination"/>
    <property type="evidence" value="ECO:0007669"/>
    <property type="project" value="TreeGrafter"/>
</dbReference>
<feature type="region of interest" description="Disordered" evidence="1">
    <location>
        <begin position="436"/>
        <end position="465"/>
    </location>
</feature>
<protein>
    <recommendedName>
        <fullName evidence="2">FIST domain-containing protein</fullName>
    </recommendedName>
</protein>
<dbReference type="PANTHER" id="PTHR14939">
    <property type="entry name" value="F-BOX ONLY PROTEIN 22"/>
    <property type="match status" value="1"/>
</dbReference>
<feature type="compositionally biased region" description="Polar residues" evidence="1">
    <location>
        <begin position="350"/>
        <end position="359"/>
    </location>
</feature>
<dbReference type="GO" id="GO:0032436">
    <property type="term" value="P:positive regulation of proteasomal ubiquitin-dependent protein catabolic process"/>
    <property type="evidence" value="ECO:0007669"/>
    <property type="project" value="TreeGrafter"/>
</dbReference>
<feature type="region of interest" description="Disordered" evidence="1">
    <location>
        <begin position="247"/>
        <end position="277"/>
    </location>
</feature>
<evidence type="ECO:0000259" key="2">
    <source>
        <dbReference type="Pfam" id="PF08495"/>
    </source>
</evidence>
<evidence type="ECO:0000313" key="4">
    <source>
        <dbReference type="Proteomes" id="UP000232323"/>
    </source>
</evidence>
<feature type="compositionally biased region" description="Polar residues" evidence="1">
    <location>
        <begin position="319"/>
        <end position="332"/>
    </location>
</feature>
<sequence length="934" mass="97955">MHVRLLNPTRTLACQGKLHYPRRFLIIRASGGGETDVLQTLSTGSIVRTQTSEIRWGSFVSTLPVIEIAAQEAVEGIMSSVGKDTKPDLAIVFVTCSLGSEFDKVIPILRKLVPSLKTIVGCSGYGVVGGGVSGPREIEGEPGFSLTLGQLPGVDMHVVHTLRSGIPEQSVSRQEWSDFVGVPYDSPREVSFMILSHPRFSQVEAVVAGLDYAFPDSKKIGGVLSTNDRPRARALFAWNCPEVLKQLQSSKQGGGKKRKSGRGRLSSSAGLRMGDGRGGAAAAAALRRTMLASNGMSIMSSSVVGEGTTSSSDDEVVQEATSADPSITSSSLRPPALLVKDDSAQVPPLDTSNSINSSNDKPRDETKPSTLTSSESVTSTSSPPSSSATVSPREPSKESSKSSGGGLLGSLINMFKGSFGKSSSSAAGTDNGAVYAASTSSSSRNTADSDANSDAADNGRNKGNMFSDAGNGMVTWLASKSNGGGGGGGFMPRDRKSSSFAGNVEVSQNGEEEVMEAAGGSGTYLHGAVVLVMHGDVVMDTITSMGYRATSPLLYKIESLNRYNEIVTISPELLDGSNNILGPQPPRTGKQGPTLRLVSISNAADDDSNDDSDDEDDGISGREVSLTGETVAMQAILDMLESHESLESVDLDEMIQNSMLSVARDSGKASADLTADDFELMPLECIDEGTGMLVTSGRLKKGDRFRIMIQDVRALREELREKVLSYKRKDLQAMLSGTAPQQPTFGVLMFTDMERGLSLYEEENYEAKTLSTYLPAPTSGLFGGAQIGQFNEGHTVMENACVAGILRAAAPKKPRSAAAAVAATSSTTRLLGSSRRRAAAAATASSTTAAEDGGGSEEIDEADDDENEQDVSSSNNVAVVRNENSNSNGAAKGSTSTMHDESNVTASSGNNLLKKDQHHDKDEGTSNGSSSSSL</sequence>
<feature type="compositionally biased region" description="Low complexity" evidence="1">
    <location>
        <begin position="436"/>
        <end position="458"/>
    </location>
</feature>
<feature type="region of interest" description="Disordered" evidence="1">
    <location>
        <begin position="601"/>
        <end position="622"/>
    </location>
</feature>
<evidence type="ECO:0000313" key="3">
    <source>
        <dbReference type="EMBL" id="GAX79069.1"/>
    </source>
</evidence>
<name>A0A250X816_9CHLO</name>
<feature type="region of interest" description="Disordered" evidence="1">
    <location>
        <begin position="832"/>
        <end position="934"/>
    </location>
</feature>